<gene>
    <name evidence="1" type="ORF">NCTC10918_00780</name>
</gene>
<reference evidence="1 2" key="1">
    <citation type="submission" date="2018-12" db="EMBL/GenBank/DDBJ databases">
        <authorList>
            <consortium name="Pathogen Informatics"/>
        </authorList>
    </citation>
    <scope>NUCLEOTIDE SEQUENCE [LARGE SCALE GENOMIC DNA]</scope>
    <source>
        <strain evidence="1 2">NCTC10918</strain>
    </source>
</reference>
<accession>A0A448UUB6</accession>
<evidence type="ECO:0000313" key="1">
    <source>
        <dbReference type="EMBL" id="VEJ29521.1"/>
    </source>
</evidence>
<evidence type="ECO:0000313" key="2">
    <source>
        <dbReference type="Proteomes" id="UP000270988"/>
    </source>
</evidence>
<sequence length="251" mass="29454">MVKTPSDPLDLAFASTSRLDRVKTSLRLVEETRKRNPNSERHFNLRQELLVAAVIAATAEMENFLKKSLLYIYDKINKSLVSYKDLHIGLITMSLGSEFDNLNSKKWNRRHSFIERTESDDVFDMGNIIKNVPPLDGKTIREYHFEDIFSYLGINECIYFPDTSRIPMGVLNYEDQSEYITSFHVKNVIRTVADIRNELVHGDGDVYEIFNINRRDRSVMAIIYYIDIYINQIEYLGNIFYSYIEDRSYLK</sequence>
<dbReference type="EMBL" id="LR134521">
    <property type="protein sequence ID" value="VEJ29521.1"/>
    <property type="molecule type" value="Genomic_DNA"/>
</dbReference>
<protein>
    <submittedName>
        <fullName evidence="1">Uncharacterized protein</fullName>
    </submittedName>
</protein>
<dbReference type="Proteomes" id="UP000270988">
    <property type="component" value="Chromosome"/>
</dbReference>
<proteinExistence type="predicted"/>
<dbReference type="AlphaFoldDB" id="A0A448UUB6"/>
<name>A0A448UUB6_9MICC</name>
<organism evidence="1 2">
    <name type="scientific">Rothia dentocariosa</name>
    <dbReference type="NCBI Taxonomy" id="2047"/>
    <lineage>
        <taxon>Bacteria</taxon>
        <taxon>Bacillati</taxon>
        <taxon>Actinomycetota</taxon>
        <taxon>Actinomycetes</taxon>
        <taxon>Micrococcales</taxon>
        <taxon>Micrococcaceae</taxon>
        <taxon>Rothia</taxon>
    </lineage>
</organism>